<feature type="transmembrane region" description="Helical" evidence="1">
    <location>
        <begin position="205"/>
        <end position="223"/>
    </location>
</feature>
<name>A0ABQ2J8G1_9SPHN</name>
<proteinExistence type="predicted"/>
<dbReference type="EMBL" id="BMLK01000001">
    <property type="protein sequence ID" value="GGN39932.1"/>
    <property type="molecule type" value="Genomic_DNA"/>
</dbReference>
<evidence type="ECO:0000259" key="2">
    <source>
        <dbReference type="Pfam" id="PF02517"/>
    </source>
</evidence>
<reference evidence="4" key="1">
    <citation type="journal article" date="2019" name="Int. J. Syst. Evol. Microbiol.">
        <title>The Global Catalogue of Microorganisms (GCM) 10K type strain sequencing project: providing services to taxonomists for standard genome sequencing and annotation.</title>
        <authorList>
            <consortium name="The Broad Institute Genomics Platform"/>
            <consortium name="The Broad Institute Genome Sequencing Center for Infectious Disease"/>
            <person name="Wu L."/>
            <person name="Ma J."/>
        </authorList>
    </citation>
    <scope>NUCLEOTIDE SEQUENCE [LARGE SCALE GENOMIC DNA]</scope>
    <source>
        <strain evidence="4">CGMCC 1.6784</strain>
    </source>
</reference>
<dbReference type="PANTHER" id="PTHR43592:SF15">
    <property type="entry name" value="CAAX AMINO TERMINAL PROTEASE FAMILY PROTEIN"/>
    <property type="match status" value="1"/>
</dbReference>
<dbReference type="RefSeq" id="WP_188817038.1">
    <property type="nucleotide sequence ID" value="NZ_BMLK01000001.1"/>
</dbReference>
<keyword evidence="1" id="KW-0812">Transmembrane</keyword>
<dbReference type="InterPro" id="IPR003675">
    <property type="entry name" value="Rce1/LyrA-like_dom"/>
</dbReference>
<keyword evidence="4" id="KW-1185">Reference proteome</keyword>
<dbReference type="Proteomes" id="UP000605099">
    <property type="component" value="Unassembled WGS sequence"/>
</dbReference>
<feature type="transmembrane region" description="Helical" evidence="1">
    <location>
        <begin position="150"/>
        <end position="169"/>
    </location>
</feature>
<gene>
    <name evidence="3" type="ORF">GCM10011349_00370</name>
</gene>
<keyword evidence="1" id="KW-1133">Transmembrane helix</keyword>
<comment type="caution">
    <text evidence="3">The sequence shown here is derived from an EMBL/GenBank/DDBJ whole genome shotgun (WGS) entry which is preliminary data.</text>
</comment>
<evidence type="ECO:0000313" key="4">
    <source>
        <dbReference type="Proteomes" id="UP000605099"/>
    </source>
</evidence>
<feature type="transmembrane region" description="Helical" evidence="1">
    <location>
        <begin position="175"/>
        <end position="198"/>
    </location>
</feature>
<evidence type="ECO:0000256" key="1">
    <source>
        <dbReference type="SAM" id="Phobius"/>
    </source>
</evidence>
<feature type="transmembrane region" description="Helical" evidence="1">
    <location>
        <begin position="57"/>
        <end position="75"/>
    </location>
</feature>
<feature type="transmembrane region" description="Helical" evidence="1">
    <location>
        <begin position="6"/>
        <end position="26"/>
    </location>
</feature>
<feature type="transmembrane region" description="Helical" evidence="1">
    <location>
        <begin position="110"/>
        <end position="129"/>
    </location>
</feature>
<feature type="transmembrane region" description="Helical" evidence="1">
    <location>
        <begin position="229"/>
        <end position="252"/>
    </location>
</feature>
<accession>A0ABQ2J8G1</accession>
<evidence type="ECO:0000313" key="3">
    <source>
        <dbReference type="EMBL" id="GGN39932.1"/>
    </source>
</evidence>
<sequence>MSGAVFGTILTTLALGVVLALLARYVQRGRRQVSALRETSDPAVRRWFFERKIGRQALIMLAMPGLALLLTGNLLRALHPGAEIAALSATATQWLGLRAGDLEQALLSPWLLAELAVLIFAIEALPLLLRSRKVIVAGNFAVLRPRNGPELGWALLLAIVAGVGEELLFRGFLPFAFADLGVPLPAAFLLPVAIFGLCHLYQGPVGVIATTLAGLLLTALYLISGSLLVAMAVHVAIDVIGLVIRPAVGLVLTRVLPSPA</sequence>
<protein>
    <recommendedName>
        <fullName evidence="2">CAAX prenyl protease 2/Lysostaphin resistance protein A-like domain-containing protein</fullName>
    </recommendedName>
</protein>
<dbReference type="Pfam" id="PF02517">
    <property type="entry name" value="Rce1-like"/>
    <property type="match status" value="1"/>
</dbReference>
<dbReference type="PANTHER" id="PTHR43592">
    <property type="entry name" value="CAAX AMINO TERMINAL PROTEASE"/>
    <property type="match status" value="1"/>
</dbReference>
<organism evidence="3 4">
    <name type="scientific">Novosphingobium indicum</name>
    <dbReference type="NCBI Taxonomy" id="462949"/>
    <lineage>
        <taxon>Bacteria</taxon>
        <taxon>Pseudomonadati</taxon>
        <taxon>Pseudomonadota</taxon>
        <taxon>Alphaproteobacteria</taxon>
        <taxon>Sphingomonadales</taxon>
        <taxon>Sphingomonadaceae</taxon>
        <taxon>Novosphingobium</taxon>
    </lineage>
</organism>
<keyword evidence="1" id="KW-0472">Membrane</keyword>
<feature type="domain" description="CAAX prenyl protease 2/Lysostaphin resistance protein A-like" evidence="2">
    <location>
        <begin position="151"/>
        <end position="240"/>
    </location>
</feature>